<dbReference type="EMBL" id="CAJNOJ010000126">
    <property type="protein sequence ID" value="CAF1163826.1"/>
    <property type="molecule type" value="Genomic_DNA"/>
</dbReference>
<dbReference type="InterPro" id="IPR051022">
    <property type="entry name" value="Notch_Cell-Fate_Det"/>
</dbReference>
<dbReference type="OrthoDB" id="9991628at2759"/>
<dbReference type="Proteomes" id="UP000663852">
    <property type="component" value="Unassembled WGS sequence"/>
</dbReference>
<dbReference type="PROSITE" id="PS01186">
    <property type="entry name" value="EGF_2"/>
    <property type="match status" value="2"/>
</dbReference>
<evidence type="ECO:0000313" key="17">
    <source>
        <dbReference type="Proteomes" id="UP000663828"/>
    </source>
</evidence>
<dbReference type="InterPro" id="IPR017452">
    <property type="entry name" value="GPCR_Rhodpsn_7TM"/>
</dbReference>
<keyword evidence="17" id="KW-1185">Reference proteome</keyword>
<dbReference type="GO" id="GO:0004930">
    <property type="term" value="F:G protein-coupled receptor activity"/>
    <property type="evidence" value="ECO:0007669"/>
    <property type="project" value="InterPro"/>
</dbReference>
<dbReference type="GO" id="GO:0032991">
    <property type="term" value="C:protein-containing complex"/>
    <property type="evidence" value="ECO:0007669"/>
    <property type="project" value="TreeGrafter"/>
</dbReference>
<keyword evidence="2 9" id="KW-0245">EGF-like domain</keyword>
<feature type="transmembrane region" description="Helical" evidence="11">
    <location>
        <begin position="1297"/>
        <end position="1321"/>
    </location>
</feature>
<feature type="signal peptide" evidence="12">
    <location>
        <begin position="1"/>
        <end position="18"/>
    </location>
</feature>
<feature type="domain" description="EGF-like" evidence="13">
    <location>
        <begin position="989"/>
        <end position="1032"/>
    </location>
</feature>
<evidence type="ECO:0000256" key="1">
    <source>
        <dbReference type="ARBA" id="ARBA00004370"/>
    </source>
</evidence>
<feature type="transmembrane region" description="Helical" evidence="11">
    <location>
        <begin position="1516"/>
        <end position="1537"/>
    </location>
</feature>
<dbReference type="Gene3D" id="4.10.400.10">
    <property type="entry name" value="Low-density Lipoprotein Receptor"/>
    <property type="match status" value="2"/>
</dbReference>
<evidence type="ECO:0000256" key="12">
    <source>
        <dbReference type="SAM" id="SignalP"/>
    </source>
</evidence>
<evidence type="ECO:0000259" key="13">
    <source>
        <dbReference type="PROSITE" id="PS50026"/>
    </source>
</evidence>
<feature type="transmembrane region" description="Helical" evidence="11">
    <location>
        <begin position="1341"/>
        <end position="1361"/>
    </location>
</feature>
<keyword evidence="5" id="KW-0677">Repeat</keyword>
<dbReference type="InterPro" id="IPR036055">
    <property type="entry name" value="LDL_receptor-like_sf"/>
</dbReference>
<evidence type="ECO:0000313" key="16">
    <source>
        <dbReference type="EMBL" id="CAF1236242.1"/>
    </source>
</evidence>
<dbReference type="FunFam" id="2.10.25.10:FF:000118">
    <property type="entry name" value="protein delta homolog 2"/>
    <property type="match status" value="1"/>
</dbReference>
<dbReference type="InterPro" id="IPR002172">
    <property type="entry name" value="LDrepeatLR_classA_rpt"/>
</dbReference>
<organism evidence="16 17">
    <name type="scientific">Adineta ricciae</name>
    <name type="common">Rotifer</name>
    <dbReference type="NCBI Taxonomy" id="249248"/>
    <lineage>
        <taxon>Eukaryota</taxon>
        <taxon>Metazoa</taxon>
        <taxon>Spiralia</taxon>
        <taxon>Gnathifera</taxon>
        <taxon>Rotifera</taxon>
        <taxon>Eurotatoria</taxon>
        <taxon>Bdelloidea</taxon>
        <taxon>Adinetida</taxon>
        <taxon>Adinetidae</taxon>
        <taxon>Adineta</taxon>
    </lineage>
</organism>
<comment type="subcellular location">
    <subcellularLocation>
        <location evidence="1">Membrane</location>
    </subcellularLocation>
</comment>
<dbReference type="InterPro" id="IPR000742">
    <property type="entry name" value="EGF"/>
</dbReference>
<dbReference type="Pfam" id="PF00001">
    <property type="entry name" value="7tm_1"/>
    <property type="match status" value="1"/>
</dbReference>
<feature type="transmembrane region" description="Helical" evidence="11">
    <location>
        <begin position="1381"/>
        <end position="1399"/>
    </location>
</feature>
<evidence type="ECO:0000256" key="5">
    <source>
        <dbReference type="ARBA" id="ARBA00022737"/>
    </source>
</evidence>
<dbReference type="GO" id="GO:0045197">
    <property type="term" value="P:establishment or maintenance of epithelial cell apical/basal polarity"/>
    <property type="evidence" value="ECO:0007669"/>
    <property type="project" value="TreeGrafter"/>
</dbReference>
<feature type="domain" description="G-protein coupled receptors family 1 profile" evidence="14">
    <location>
        <begin position="1276"/>
        <end position="1535"/>
    </location>
</feature>
<dbReference type="Pfam" id="PF00008">
    <property type="entry name" value="EGF"/>
    <property type="match status" value="1"/>
</dbReference>
<dbReference type="PANTHER" id="PTHR24049">
    <property type="entry name" value="CRUMBS FAMILY MEMBER"/>
    <property type="match status" value="1"/>
</dbReference>
<feature type="disulfide bond" evidence="10">
    <location>
        <begin position="194"/>
        <end position="209"/>
    </location>
</feature>
<feature type="disulfide bond" evidence="9">
    <location>
        <begin position="946"/>
        <end position="955"/>
    </location>
</feature>
<keyword evidence="6 11" id="KW-1133">Transmembrane helix</keyword>
<evidence type="ECO:0000313" key="15">
    <source>
        <dbReference type="EMBL" id="CAF1163826.1"/>
    </source>
</evidence>
<feature type="domain" description="EGF-like" evidence="13">
    <location>
        <begin position="918"/>
        <end position="956"/>
    </location>
</feature>
<dbReference type="PRINTS" id="PR00261">
    <property type="entry name" value="LDLRECEPTOR"/>
</dbReference>
<comment type="caution">
    <text evidence="9">Lacks conserved residue(s) required for the propagation of feature annotation.</text>
</comment>
<dbReference type="SUPFAM" id="SSF57424">
    <property type="entry name" value="LDL receptor-like module"/>
    <property type="match status" value="1"/>
</dbReference>
<evidence type="ECO:0000256" key="11">
    <source>
        <dbReference type="SAM" id="Phobius"/>
    </source>
</evidence>
<reference evidence="16" key="1">
    <citation type="submission" date="2021-02" db="EMBL/GenBank/DDBJ databases">
        <authorList>
            <person name="Nowell W R."/>
        </authorList>
    </citation>
    <scope>NUCLEOTIDE SEQUENCE</scope>
</reference>
<accession>A0A814Z180</accession>
<evidence type="ECO:0000256" key="2">
    <source>
        <dbReference type="ARBA" id="ARBA00022536"/>
    </source>
</evidence>
<evidence type="ECO:0000256" key="10">
    <source>
        <dbReference type="PROSITE-ProRule" id="PRU00124"/>
    </source>
</evidence>
<evidence type="ECO:0000256" key="7">
    <source>
        <dbReference type="ARBA" id="ARBA00023136"/>
    </source>
</evidence>
<dbReference type="EMBL" id="CAJNOR010002023">
    <property type="protein sequence ID" value="CAF1236242.1"/>
    <property type="molecule type" value="Genomic_DNA"/>
</dbReference>
<dbReference type="CDD" id="cd00054">
    <property type="entry name" value="EGF_CA"/>
    <property type="match status" value="1"/>
</dbReference>
<feature type="chain" id="PRO_5036411198" evidence="12">
    <location>
        <begin position="19"/>
        <end position="1569"/>
    </location>
</feature>
<dbReference type="GO" id="GO:0007157">
    <property type="term" value="P:heterophilic cell-cell adhesion via plasma membrane cell adhesion molecules"/>
    <property type="evidence" value="ECO:0007669"/>
    <property type="project" value="TreeGrafter"/>
</dbReference>
<keyword evidence="8 9" id="KW-1015">Disulfide bond</keyword>
<feature type="disulfide bond" evidence="9">
    <location>
        <begin position="1022"/>
        <end position="1031"/>
    </location>
</feature>
<dbReference type="SMART" id="SM00181">
    <property type="entry name" value="EGF"/>
    <property type="match status" value="4"/>
</dbReference>
<dbReference type="PROSITE" id="PS00022">
    <property type="entry name" value="EGF_1"/>
    <property type="match status" value="3"/>
</dbReference>
<name>A0A814Z180_ADIRI</name>
<dbReference type="SUPFAM" id="SSF57196">
    <property type="entry name" value="EGF/Laminin"/>
    <property type="match status" value="2"/>
</dbReference>
<dbReference type="GO" id="GO:0005886">
    <property type="term" value="C:plasma membrane"/>
    <property type="evidence" value="ECO:0007669"/>
    <property type="project" value="TreeGrafter"/>
</dbReference>
<gene>
    <name evidence="15" type="ORF">EDS130_LOCUS23293</name>
    <name evidence="16" type="ORF">XAT740_LOCUS25495</name>
</gene>
<dbReference type="PANTHER" id="PTHR24049:SF22">
    <property type="entry name" value="DROSOPHILA CRUMBS HOMOLOG"/>
    <property type="match status" value="1"/>
</dbReference>
<feature type="disulfide bond" evidence="9">
    <location>
        <begin position="922"/>
        <end position="932"/>
    </location>
</feature>
<keyword evidence="4 12" id="KW-0732">Signal</keyword>
<proteinExistence type="predicted"/>
<evidence type="ECO:0000256" key="3">
    <source>
        <dbReference type="ARBA" id="ARBA00022692"/>
    </source>
</evidence>
<feature type="transmembrane region" description="Helical" evidence="11">
    <location>
        <begin position="1259"/>
        <end position="1285"/>
    </location>
</feature>
<evidence type="ECO:0000256" key="9">
    <source>
        <dbReference type="PROSITE-ProRule" id="PRU00076"/>
    </source>
</evidence>
<evidence type="ECO:0000256" key="6">
    <source>
        <dbReference type="ARBA" id="ARBA00022989"/>
    </source>
</evidence>
<dbReference type="Proteomes" id="UP000663828">
    <property type="component" value="Unassembled WGS sequence"/>
</dbReference>
<feature type="disulfide bond" evidence="10">
    <location>
        <begin position="593"/>
        <end position="608"/>
    </location>
</feature>
<keyword evidence="7 11" id="KW-0472">Membrane</keyword>
<evidence type="ECO:0000256" key="8">
    <source>
        <dbReference type="ARBA" id="ARBA00023157"/>
    </source>
</evidence>
<dbReference type="CDD" id="cd00112">
    <property type="entry name" value="LDLa"/>
    <property type="match status" value="1"/>
</dbReference>
<dbReference type="InterPro" id="IPR000276">
    <property type="entry name" value="GPCR_Rhodpsn"/>
</dbReference>
<dbReference type="PROSITE" id="PS50068">
    <property type="entry name" value="LDLRA_2"/>
    <property type="match status" value="3"/>
</dbReference>
<dbReference type="PROSITE" id="PS50026">
    <property type="entry name" value="EGF_3"/>
    <property type="match status" value="2"/>
</dbReference>
<evidence type="ECO:0000259" key="14">
    <source>
        <dbReference type="PROSITE" id="PS50262"/>
    </source>
</evidence>
<dbReference type="Gene3D" id="2.10.25.10">
    <property type="entry name" value="Laminin"/>
    <property type="match status" value="3"/>
</dbReference>
<dbReference type="Gene3D" id="1.20.1070.10">
    <property type="entry name" value="Rhodopsin 7-helix transmembrane proteins"/>
    <property type="match status" value="1"/>
</dbReference>
<dbReference type="SMART" id="SM00192">
    <property type="entry name" value="LDLa"/>
    <property type="match status" value="5"/>
</dbReference>
<comment type="caution">
    <text evidence="16">The sequence shown here is derived from an EMBL/GenBank/DDBJ whole genome shotgun (WGS) entry which is preliminary data.</text>
</comment>
<sequence>MSLLRLSMIVFLFETSKAQYSVYHSSLESFDFDCLYAPFIYEEEDNHIFTEISYQVIPYCRRPSANEEQAGLKISLGNVYNTLSFADLYEYGITTDQLLEWSAPINLVEQYAMNPISQTKTFYNCSSAWFGPECQYKFDENSSLSFYEIAQSNFLTRTSFSKTLPDLYTGTCYSFLSSCSYRFPPLCLDWHEICDGKRDCINGEDEENCRLLEMNDCPNDTYRCHYGGQCVPLSFLRDKYAHFDCLDGTDETKSYEGQEFSRGLYCITNPTFQCEERISWSQHSYHCGDGQYYSCDRSCPIHGMCSNGRFLPFPASQNDSFLNNLNIITFTSTLNSMIHIFNKTVSSNFNSFYSLLPCESNNNSCLSKWYFKARVLHPHPIFHFIYLPHRSFSDFYNFIQPDLICFDPDDCSGIANNISIDIGLNNGFICYYTDDIVKEFLMDEEDDAKIILEELYLRCKTIDTEQTCLNASLFHCSRSLKCISKHRLVDGISDCYYNEDELFNGSCLLNGSNRFTCPSKPEKCLSQIAVYNTEDDCEGKEDEMNEIEYGIIEGHVPIGLLCDTVVESLLSEANETDESNCEYWSCNNPYTRCDGNPNCPDSVDERDCPIFQYTVNTDQCQNTIVTNTFCYRLMLLLETKFKIQIMSNNHTNSVQMIGDRNISTCFQRTECTSLSQLCSYDSSKLTLEKACSTMSPFLCQGRVTLWWAPIAKRHICGFDHTTSTGSDYSSSFFTSYRLGYFPSVLSNSTSSTVTASNKVEFPLKIEKNWYCNRGILIFYQNNQTKSCLCPPSYFGSRCQWQNQRVSLTIQFICRFHNFHIIQIFQVIIELIDQQTQTVESYEQIIYIPKENCGTKYNVYLLYPTRPKNLSRNYSIHIDIYDKKTLTYFGGWLLPVPFQFLPVNRIATQLVVPLTPTTASETCPLFCGQHGQCVEYANVNKSYFCRCQEGYSGSQCHIQHNCTCSPDSLCHSSSICVCPLKKFGSKCYINRSICERSRNPCKNNGHCVPVDDRIGAKKYYCLCPDGFYGKTCQYKRNRIDIKFDHNKIHLTPFVFVHFIKATENSQYQHIVRLKKVHVEQNLFTIYIAYPFHVVFMESVDRSFYLAVLREKFLASEHIQTNISVNHQCFHIDRLMNETFLGYTHLRRMKYYPLLCQENVHLKCFHDERQMCICDSYGFSNCFKFNLSSISYDCQGRSVCENNGLCIQDNPSCPTQSICICDACHYGARCQFSTRGSLSSLDHILAYHIIPNRSIHQQSSIVIMTILITSIMLFLTITNGFLSIIAFRIKDIKNIGCGLYLSISSVNSICLLMMLVVKVWHLILSQSSIITIRLYLRVSCKLLDMFLNILITMNDWFGGCIAVEQIFITFQGNNFNQIRSKRLAKQIIFAIYIFSTLTNTHELFYRQLVDDFDIDEKRTWCIALYPPIVDTYNTAMSLVNFLVPLSMSFFSILIIILLLARSNSTMQPNATFRQNLKEQFHHHKHNLIIALAVPSFSVPRLIISFISGCMKSSQDPSLYLISYLFSFVPSMTTFIVFILTADGYKQEFSSIARQLFARFCRQQQKKIEPWT</sequence>
<evidence type="ECO:0000256" key="4">
    <source>
        <dbReference type="ARBA" id="ARBA00022729"/>
    </source>
</evidence>
<protein>
    <submittedName>
        <fullName evidence="16">Uncharacterized protein</fullName>
    </submittedName>
</protein>
<dbReference type="PROSITE" id="PS50262">
    <property type="entry name" value="G_PROTEIN_RECEP_F1_2"/>
    <property type="match status" value="1"/>
</dbReference>
<keyword evidence="3 11" id="KW-0812">Transmembrane</keyword>
<feature type="disulfide bond" evidence="10">
    <location>
        <begin position="581"/>
        <end position="599"/>
    </location>
</feature>
<feature type="transmembrane region" description="Helical" evidence="11">
    <location>
        <begin position="1485"/>
        <end position="1504"/>
    </location>
</feature>
<dbReference type="SUPFAM" id="SSF81321">
    <property type="entry name" value="Family A G protein-coupled receptor-like"/>
    <property type="match status" value="1"/>
</dbReference>
<feature type="transmembrane region" description="Helical" evidence="11">
    <location>
        <begin position="1439"/>
        <end position="1458"/>
    </location>
</feature>